<keyword evidence="8" id="KW-0106">Calcium</keyword>
<dbReference type="RefSeq" id="XP_045092164.1">
    <property type="nucleotide sequence ID" value="XM_045242349.1"/>
</dbReference>
<dbReference type="Gene3D" id="3.30.450.20">
    <property type="entry name" value="PAS domain"/>
    <property type="match status" value="1"/>
</dbReference>
<comment type="subcellular location">
    <subcellularLocation>
        <location evidence="1">Membrane</location>
        <topology evidence="1">Single-pass type I membrane protein</topology>
    </subcellularLocation>
</comment>
<keyword evidence="7" id="KW-0732">Signal</keyword>
<reference evidence="19 20" key="2">
    <citation type="journal article" date="2011" name="PLoS Genet.">
        <title>Caenorhabditis briggsae recombinant inbred line genotypes reveal inter-strain incompatibility and the evolution of recombination.</title>
        <authorList>
            <person name="Ross J.A."/>
            <person name="Koboldt D.C."/>
            <person name="Staisch J.E."/>
            <person name="Chamberlin H.M."/>
            <person name="Gupta B.P."/>
            <person name="Miller R.D."/>
            <person name="Baird S.E."/>
            <person name="Haag E.S."/>
        </authorList>
    </citation>
    <scope>NUCLEOTIDE SEQUENCE [LARGE SCALE GENOMIC DNA]</scope>
    <source>
        <strain evidence="19 20">AF16</strain>
    </source>
</reference>
<dbReference type="FunFam" id="3.30.450.20:FF:000222">
    <property type="entry name" value="Protein CBR-TAG-180"/>
    <property type="match status" value="1"/>
</dbReference>
<keyword evidence="2" id="KW-0813">Transport</keyword>
<evidence type="ECO:0000256" key="17">
    <source>
        <dbReference type="SAM" id="Phobius"/>
    </source>
</evidence>
<dbReference type="WormBase" id="CBG02926">
    <property type="protein sequence ID" value="CBP41198"/>
    <property type="gene ID" value="WBGene00025885"/>
</dbReference>
<dbReference type="KEGG" id="cbr:CBG_02926"/>
<evidence type="ECO:0000256" key="13">
    <source>
        <dbReference type="ARBA" id="ARBA00023157"/>
    </source>
</evidence>
<dbReference type="eggNOG" id="KOG2353">
    <property type="taxonomic scope" value="Eukaryota"/>
</dbReference>
<dbReference type="SUPFAM" id="SSF53300">
    <property type="entry name" value="vWA-like"/>
    <property type="match status" value="1"/>
</dbReference>
<evidence type="ECO:0000313" key="21">
    <source>
        <dbReference type="WormBase" id="CBG02926"/>
    </source>
</evidence>
<dbReference type="GeneID" id="8572656"/>
<evidence type="ECO:0000259" key="18">
    <source>
        <dbReference type="PROSITE" id="PS50234"/>
    </source>
</evidence>
<keyword evidence="14" id="KW-0325">Glycoprotein</keyword>
<dbReference type="OMA" id="YMACKSH"/>
<dbReference type="CTD" id="8572656"/>
<evidence type="ECO:0000313" key="20">
    <source>
        <dbReference type="Proteomes" id="UP000008549"/>
    </source>
</evidence>
<keyword evidence="4" id="KW-0107">Calcium channel</keyword>
<dbReference type="InterPro" id="IPR051173">
    <property type="entry name" value="Ca_channel_alpha-2/delta"/>
</dbReference>
<dbReference type="Pfam" id="PF08399">
    <property type="entry name" value="VWA_N"/>
    <property type="match status" value="1"/>
</dbReference>
<dbReference type="InParanoid" id="A8WT73"/>
<keyword evidence="11" id="KW-0406">Ion transport</keyword>
<keyword evidence="9" id="KW-0851">Voltage-gated channel</keyword>
<dbReference type="Proteomes" id="UP000008549">
    <property type="component" value="Unassembled WGS sequence"/>
</dbReference>
<feature type="domain" description="VWFA" evidence="18">
    <location>
        <begin position="310"/>
        <end position="503"/>
    </location>
</feature>
<evidence type="ECO:0000313" key="19">
    <source>
        <dbReference type="EMBL" id="CAP23684.2"/>
    </source>
</evidence>
<evidence type="ECO:0000256" key="15">
    <source>
        <dbReference type="ARBA" id="ARBA00023303"/>
    </source>
</evidence>
<evidence type="ECO:0000256" key="5">
    <source>
        <dbReference type="ARBA" id="ARBA00022692"/>
    </source>
</evidence>
<dbReference type="Pfam" id="PF08473">
    <property type="entry name" value="VGCC_alpha2"/>
    <property type="match status" value="1"/>
</dbReference>
<evidence type="ECO:0000256" key="2">
    <source>
        <dbReference type="ARBA" id="ARBA00022448"/>
    </source>
</evidence>
<evidence type="ECO:0000256" key="7">
    <source>
        <dbReference type="ARBA" id="ARBA00022729"/>
    </source>
</evidence>
<keyword evidence="5 17" id="KW-0812">Transmembrane</keyword>
<keyword evidence="6" id="KW-0479">Metal-binding</keyword>
<keyword evidence="12 17" id="KW-0472">Membrane</keyword>
<evidence type="ECO:0000256" key="1">
    <source>
        <dbReference type="ARBA" id="ARBA00004479"/>
    </source>
</evidence>
<evidence type="ECO:0000256" key="14">
    <source>
        <dbReference type="ARBA" id="ARBA00023180"/>
    </source>
</evidence>
<evidence type="ECO:0000256" key="11">
    <source>
        <dbReference type="ARBA" id="ARBA00023065"/>
    </source>
</evidence>
<dbReference type="SMART" id="SM00327">
    <property type="entry name" value="VWA"/>
    <property type="match status" value="1"/>
</dbReference>
<dbReference type="AlphaFoldDB" id="A8WT73"/>
<dbReference type="HOGENOM" id="CLU_008833_0_0_1"/>
<keyword evidence="13" id="KW-1015">Disulfide bond</keyword>
<sequence length="1142" mass="131670">MAPWDTCTLCSSGKCLGRLLPGDHYYPNSSCLQLFFLFSLCPQTPRFFCSFYTPVGFCFRLCLFFLPSLILLEAKGMLFILTILFRLSLSHLPNDTIEEAPPSIAKFSANILRDFETQSRFSIVQDEFEKLKSDIKSKKEDAAEKLREATEHLDRLVTNRVQALKKLASSAEASAAVFDEYDDQAYAVPQADKRCEAYMTKMNESDMHFVSNAVEQNSKSGIHITVESYQCDPKVMRDFDWTGTKFIEKTMTENKDKDPDMGHQYIGTYSGLTRTYPRRHWKVEPAPITIDLFDPRFRPWFVNAESVPKDIVFLLDYSGSVKGPTMHLIKITMMYILSTLSPNDYFFGVYFNNHFNPIISCANRTFMPATTSNKKVFFEELGMLEEKDQAHFSTPLKFSLDVLRGNLDSNQSLFADYRSEGHKLLIIFTDGVDEWPHQILDEEFQTRNSELIRIFGFSMGYGTSLLPLQQYMACKSHGGYSEIDSIMDVKPQSRTIQNVLSQVRGDELRGTKAENREPSWTQLYMETQGSGPIVTLSLPILTSDQRIWREQSLAGVVAIDISIKELTKHLPTSSEQMYAYIVDNNGMLIYHPQLQIPKTEVHCVRRSACYDAQQVKQKAGSGLRVHYGFSDERVYRLVGLIDSIPTLDMYDLEGDSTAIRDLRRRITTKTCYEEAIKDDSKEYHCAHIKDSPFTVVIVNSLELKTVYYDEDVPELDISNNKLVTFFYPRRDVCQWKLDEYQPYDRFKVWSGISDQQICSQDDMRLPRAFTKALGSWTQSWPSSDIEHTTCLLVEFPDNASVPHYVNSFVHTRSKLTVFYPTCSSHDMKAVNKKFDEEIKVTDNNDFVQFSMRSGSLLIYRTIADYENNRLAVVGTQWKENYFDQYFDNFTKQHSDWKVCRKQECSIITRNGHVIASSANRQPAHLANFDPQLFESLIKINLVSTKSWIDVQSECKAKRIAPWSSAAPASSSFLRYFVTSIFKFAQTSFWRNLFESAFTVVDAQPSMSGKTCTFQKIKPFERCFMKFFHYRMSLNITKQLQLTGMSTCSRYAKLYPVPNTTLSLIIADRACSQYRPKRKYEAEPRKLEKCEVVHSHARRRPDSLNDWKIELQNKHVDCINGTNRLLSSFLTILIVFISSFRIF</sequence>
<dbReference type="FunCoup" id="A8WT73">
    <property type="interactions" value="12"/>
</dbReference>
<dbReference type="Gene3D" id="3.40.50.410">
    <property type="entry name" value="von Willebrand factor, type A domain"/>
    <property type="match status" value="1"/>
</dbReference>
<proteinExistence type="predicted"/>
<evidence type="ECO:0000256" key="9">
    <source>
        <dbReference type="ARBA" id="ARBA00022882"/>
    </source>
</evidence>
<dbReference type="STRING" id="6238.A8WT73"/>
<gene>
    <name evidence="19" type="primary">Cbr-tag-180</name>
    <name evidence="21" type="ORF">CBG02926</name>
    <name evidence="19" type="ORF">CBG_02926</name>
</gene>
<dbReference type="GO" id="GO:0005891">
    <property type="term" value="C:voltage-gated calcium channel complex"/>
    <property type="evidence" value="ECO:0000318"/>
    <property type="project" value="GO_Central"/>
</dbReference>
<evidence type="ECO:0000256" key="4">
    <source>
        <dbReference type="ARBA" id="ARBA00022673"/>
    </source>
</evidence>
<keyword evidence="16" id="KW-0175">Coiled coil</keyword>
<evidence type="ECO:0000256" key="16">
    <source>
        <dbReference type="SAM" id="Coils"/>
    </source>
</evidence>
<feature type="transmembrane region" description="Helical" evidence="17">
    <location>
        <begin position="61"/>
        <end position="85"/>
    </location>
</feature>
<dbReference type="PANTHER" id="PTHR10166">
    <property type="entry name" value="VOLTAGE-DEPENDENT CALCIUM CHANNEL SUBUNIT ALPHA-2/DELTA-RELATED"/>
    <property type="match status" value="1"/>
</dbReference>
<keyword evidence="10 17" id="KW-1133">Transmembrane helix</keyword>
<reference evidence="19 20" key="1">
    <citation type="journal article" date="2003" name="PLoS Biol.">
        <title>The genome sequence of Caenorhabditis briggsae: a platform for comparative genomics.</title>
        <authorList>
            <person name="Stein L.D."/>
            <person name="Bao Z."/>
            <person name="Blasiar D."/>
            <person name="Blumenthal T."/>
            <person name="Brent M.R."/>
            <person name="Chen N."/>
            <person name="Chinwalla A."/>
            <person name="Clarke L."/>
            <person name="Clee C."/>
            <person name="Coghlan A."/>
            <person name="Coulson A."/>
            <person name="D'Eustachio P."/>
            <person name="Fitch D.H."/>
            <person name="Fulton L.A."/>
            <person name="Fulton R.E."/>
            <person name="Griffiths-Jones S."/>
            <person name="Harris T.W."/>
            <person name="Hillier L.W."/>
            <person name="Kamath R."/>
            <person name="Kuwabara P.E."/>
            <person name="Mardis E.R."/>
            <person name="Marra M.A."/>
            <person name="Miner T.L."/>
            <person name="Minx P."/>
            <person name="Mullikin J.C."/>
            <person name="Plumb R.W."/>
            <person name="Rogers J."/>
            <person name="Schein J.E."/>
            <person name="Sohrmann M."/>
            <person name="Spieth J."/>
            <person name="Stajich J.E."/>
            <person name="Wei C."/>
            <person name="Willey D."/>
            <person name="Wilson R.K."/>
            <person name="Durbin R."/>
            <person name="Waterston R.H."/>
        </authorList>
    </citation>
    <scope>NUCLEOTIDE SEQUENCE [LARGE SCALE GENOMIC DNA]</scope>
    <source>
        <strain evidence="19 20">AF16</strain>
    </source>
</reference>
<dbReference type="InterPro" id="IPR013608">
    <property type="entry name" value="VWA_N"/>
</dbReference>
<dbReference type="PROSITE" id="PS50234">
    <property type="entry name" value="VWFA"/>
    <property type="match status" value="1"/>
</dbReference>
<evidence type="ECO:0000256" key="8">
    <source>
        <dbReference type="ARBA" id="ARBA00022837"/>
    </source>
</evidence>
<dbReference type="InterPro" id="IPR013680">
    <property type="entry name" value="VDCC_a2/dsu"/>
</dbReference>
<dbReference type="CDD" id="cd01463">
    <property type="entry name" value="vWA_VGCC_like"/>
    <property type="match status" value="1"/>
</dbReference>
<dbReference type="FunFam" id="3.40.50.410:FF:000117">
    <property type="entry name" value="Protein CBR-TAG-180"/>
    <property type="match status" value="1"/>
</dbReference>
<keyword evidence="3" id="KW-0109">Calcium transport</keyword>
<keyword evidence="20" id="KW-1185">Reference proteome</keyword>
<accession>A8WT73</accession>
<evidence type="ECO:0000256" key="3">
    <source>
        <dbReference type="ARBA" id="ARBA00022568"/>
    </source>
</evidence>
<evidence type="ECO:0000256" key="10">
    <source>
        <dbReference type="ARBA" id="ARBA00022989"/>
    </source>
</evidence>
<name>A8WT73_CAEBR</name>
<keyword evidence="15" id="KW-0407">Ion channel</keyword>
<dbReference type="InterPro" id="IPR036465">
    <property type="entry name" value="vWFA_dom_sf"/>
</dbReference>
<dbReference type="EMBL" id="HE601438">
    <property type="protein sequence ID" value="CAP23684.2"/>
    <property type="molecule type" value="Genomic_DNA"/>
</dbReference>
<dbReference type="PANTHER" id="PTHR10166:SF65">
    <property type="entry name" value="VWFA DOMAIN-CONTAINING PROTEIN"/>
    <property type="match status" value="1"/>
</dbReference>
<feature type="coiled-coil region" evidence="16">
    <location>
        <begin position="128"/>
        <end position="159"/>
    </location>
</feature>
<evidence type="ECO:0000256" key="6">
    <source>
        <dbReference type="ARBA" id="ARBA00022723"/>
    </source>
</evidence>
<evidence type="ECO:0000256" key="12">
    <source>
        <dbReference type="ARBA" id="ARBA00023136"/>
    </source>
</evidence>
<protein>
    <submittedName>
        <fullName evidence="19">Protein CBR-TAG-180</fullName>
    </submittedName>
</protein>
<dbReference type="InterPro" id="IPR002035">
    <property type="entry name" value="VWF_A"/>
</dbReference>
<organism evidence="19 20">
    <name type="scientific">Caenorhabditis briggsae</name>
    <dbReference type="NCBI Taxonomy" id="6238"/>
    <lineage>
        <taxon>Eukaryota</taxon>
        <taxon>Metazoa</taxon>
        <taxon>Ecdysozoa</taxon>
        <taxon>Nematoda</taxon>
        <taxon>Chromadorea</taxon>
        <taxon>Rhabditida</taxon>
        <taxon>Rhabditina</taxon>
        <taxon>Rhabditomorpha</taxon>
        <taxon>Rhabditoidea</taxon>
        <taxon>Rhabditidae</taxon>
        <taxon>Peloderinae</taxon>
        <taxon>Caenorhabditis</taxon>
    </lineage>
</organism>
<dbReference type="GO" id="GO:0005245">
    <property type="term" value="F:voltage-gated calcium channel activity"/>
    <property type="evidence" value="ECO:0000318"/>
    <property type="project" value="GO_Central"/>
</dbReference>